<organism evidence="3 4">
    <name type="scientific">Paenibacillus glucanolyticus</name>
    <dbReference type="NCBI Taxonomy" id="59843"/>
    <lineage>
        <taxon>Bacteria</taxon>
        <taxon>Bacillati</taxon>
        <taxon>Bacillota</taxon>
        <taxon>Bacilli</taxon>
        <taxon>Bacillales</taxon>
        <taxon>Paenibacillaceae</taxon>
        <taxon>Paenibacillus</taxon>
    </lineage>
</organism>
<dbReference type="InterPro" id="IPR036582">
    <property type="entry name" value="Mao_N_sf"/>
</dbReference>
<dbReference type="SUPFAM" id="SSF55383">
    <property type="entry name" value="Copper amine oxidase, domain N"/>
    <property type="match status" value="1"/>
</dbReference>
<dbReference type="Proteomes" id="UP000076796">
    <property type="component" value="Unassembled WGS sequence"/>
</dbReference>
<dbReference type="InterPro" id="IPR001763">
    <property type="entry name" value="Rhodanese-like_dom"/>
</dbReference>
<dbReference type="PANTHER" id="PTHR40446:SF2">
    <property type="entry name" value="N-ACETYLGLUCOSAMINE-1-PHOSPHODIESTER ALPHA-N-ACETYLGLUCOSAMINIDASE"/>
    <property type="match status" value="1"/>
</dbReference>
<keyword evidence="1" id="KW-0732">Signal</keyword>
<evidence type="ECO:0000259" key="2">
    <source>
        <dbReference type="PROSITE" id="PS50206"/>
    </source>
</evidence>
<dbReference type="InterPro" id="IPR012854">
    <property type="entry name" value="Cu_amine_oxidase-like_N"/>
</dbReference>
<dbReference type="OrthoDB" id="9809781at2"/>
<keyword evidence="4" id="KW-1185">Reference proteome</keyword>
<dbReference type="PROSITE" id="PS50206">
    <property type="entry name" value="RHODANESE_3"/>
    <property type="match status" value="1"/>
</dbReference>
<dbReference type="InterPro" id="IPR018711">
    <property type="entry name" value="NAGPA"/>
</dbReference>
<accession>A0A163DSG8</accession>
<dbReference type="STRING" id="59843.A3958_23820"/>
<proteinExistence type="predicted"/>
<comment type="caution">
    <text evidence="3">The sequence shown here is derived from an EMBL/GenBank/DDBJ whole genome shotgun (WGS) entry which is preliminary data.</text>
</comment>
<feature type="signal peptide" evidence="1">
    <location>
        <begin position="1"/>
        <end position="21"/>
    </location>
</feature>
<evidence type="ECO:0000313" key="3">
    <source>
        <dbReference type="EMBL" id="KZS43406.1"/>
    </source>
</evidence>
<dbReference type="Pfam" id="PF07833">
    <property type="entry name" value="Cu_amine_oxidN1"/>
    <property type="match status" value="1"/>
</dbReference>
<sequence length="377" mass="40452">MKRIIAIVVLAMLTVMTPLYAASTPKNLAYVDKNSQSYVPVGVLKTYEDIQVTYTAAEKKLNISRGDKALTLYLGSRNAYVNGKKVQMKAAPFSENGSTYVPLQFVSQHLGLDLSWSNNRSTLKITDGNMVNTLPVLSGNLISSQSKPVTTARKSFKVGSRSFSAQVVTVSLLHPKVELDVVLAGNKAGKVEDLRSIAKRSHAVAAINGTFFDAYTSGAYKAPYGYLVSNGNIFHKASGDNRTIFTYDSNNLASMIPGLDFKSVYDTGHMDGALQAGPRLLTDGKVTLDVKKEGFKDPKILTGGGARSALGITKDHKLILLTTGGATIPQLAEIMKQAGAYQAMNLDGGASSGLYYNGSYLTTPGRQISNAIVVKYK</sequence>
<dbReference type="EMBL" id="LWMH01000002">
    <property type="protein sequence ID" value="KZS43406.1"/>
    <property type="molecule type" value="Genomic_DNA"/>
</dbReference>
<dbReference type="RefSeq" id="WP_036637203.1">
    <property type="nucleotide sequence ID" value="NZ_CBCSBX010000001.1"/>
</dbReference>
<dbReference type="GeneID" id="97555116"/>
<evidence type="ECO:0000313" key="4">
    <source>
        <dbReference type="Proteomes" id="UP000076796"/>
    </source>
</evidence>
<reference evidence="3" key="1">
    <citation type="journal article" date="2016" name="Genome Announc.">
        <title>Draft genomes of two strains of Paenibacillus glucanolyticus with capability to degrade lignocellulose.</title>
        <authorList>
            <person name="Mathews S.L."/>
            <person name="Pawlak J."/>
            <person name="Grunden A.M."/>
        </authorList>
    </citation>
    <scope>NUCLEOTIDE SEQUENCE [LARGE SCALE GENOMIC DNA]</scope>
    <source>
        <strain evidence="3">SLM1</strain>
    </source>
</reference>
<dbReference type="AlphaFoldDB" id="A0A163DSG8"/>
<dbReference type="Gene3D" id="3.30.457.10">
    <property type="entry name" value="Copper amine oxidase-like, N-terminal domain"/>
    <property type="match status" value="1"/>
</dbReference>
<protein>
    <submittedName>
        <fullName evidence="3">Copper amine oxidase</fullName>
    </submittedName>
</protein>
<dbReference type="Pfam" id="PF09992">
    <property type="entry name" value="NAGPA"/>
    <property type="match status" value="1"/>
</dbReference>
<gene>
    <name evidence="3" type="ORF">AWU65_25180</name>
</gene>
<name>A0A163DSG8_9BACL</name>
<dbReference type="KEGG" id="pglu:A3958_23820"/>
<dbReference type="PANTHER" id="PTHR40446">
    <property type="entry name" value="N-ACETYLGLUCOSAMINE-1-PHOSPHODIESTER ALPHA-N-ACETYLGLUCOSAMINIDASE"/>
    <property type="match status" value="1"/>
</dbReference>
<evidence type="ECO:0000256" key="1">
    <source>
        <dbReference type="SAM" id="SignalP"/>
    </source>
</evidence>
<feature type="domain" description="Rhodanese" evidence="2">
    <location>
        <begin position="308"/>
        <end position="349"/>
    </location>
</feature>
<feature type="chain" id="PRO_5007842439" evidence="1">
    <location>
        <begin position="22"/>
        <end position="377"/>
    </location>
</feature>